<proteinExistence type="predicted"/>
<evidence type="ECO:0008006" key="3">
    <source>
        <dbReference type="Google" id="ProtNLM"/>
    </source>
</evidence>
<protein>
    <recommendedName>
        <fullName evidence="3">XRE family transcriptional regulator</fullName>
    </recommendedName>
</protein>
<comment type="caution">
    <text evidence="1">The sequence shown here is derived from an EMBL/GenBank/DDBJ whole genome shotgun (WGS) entry which is preliminary data.</text>
</comment>
<accession>A0ABT0UVP3</accession>
<evidence type="ECO:0000313" key="2">
    <source>
        <dbReference type="Proteomes" id="UP001431429"/>
    </source>
</evidence>
<dbReference type="Proteomes" id="UP001431429">
    <property type="component" value="Unassembled WGS sequence"/>
</dbReference>
<name>A0ABT0UVP3_9ACTN</name>
<evidence type="ECO:0000313" key="1">
    <source>
        <dbReference type="EMBL" id="MCM2392034.1"/>
    </source>
</evidence>
<dbReference type="RefSeq" id="WP_250922352.1">
    <property type="nucleotide sequence ID" value="NZ_JAMQAW010000036.1"/>
</dbReference>
<gene>
    <name evidence="1" type="ORF">NBG84_27745</name>
</gene>
<keyword evidence="2" id="KW-1185">Reference proteome</keyword>
<organism evidence="1 2">
    <name type="scientific">Streptomyces albipurpureus</name>
    <dbReference type="NCBI Taxonomy" id="2897419"/>
    <lineage>
        <taxon>Bacteria</taxon>
        <taxon>Bacillati</taxon>
        <taxon>Actinomycetota</taxon>
        <taxon>Actinomycetes</taxon>
        <taxon>Kitasatosporales</taxon>
        <taxon>Streptomycetaceae</taxon>
        <taxon>Streptomyces</taxon>
    </lineage>
</organism>
<sequence>MVPAIASRIPLVRRLKAPALPLEERITHLTGLTVAPAGAGHHDLVARASGVLNYAALIASDVGMPDLATELCWRQHQTFAKAGNLTGSIAVMSLMPLINIARLLTREGDGEAAYDVLTRLYRAAQKRETTEIHGHTVDLKALISTNADHRKMCEELWTTLLIDGARALARIGHWTEAAKAMNAHRGVGNRLLDGRQITIMALMERGLDQQALDMIDTTAPTEPWETTIAALLRAHCRSASSPLPSPDLDLILRETTALLNTPAPAYAVFQTRAGLAALDLPHDRTSKHVSPLTHAIATTATLDAYAARETLNHPVAWRSLNDAQQQRLSAVITEAGLGSGYLSAHHLDAVTDASESAETVLDDLL</sequence>
<reference evidence="1" key="1">
    <citation type="submission" date="2022-06" db="EMBL/GenBank/DDBJ databases">
        <title>Genome public.</title>
        <authorList>
            <person name="Sun Q."/>
        </authorList>
    </citation>
    <scope>NUCLEOTIDE SEQUENCE</scope>
    <source>
        <strain evidence="1">CWNU-1</strain>
    </source>
</reference>
<dbReference type="EMBL" id="JAMQAW010000036">
    <property type="protein sequence ID" value="MCM2392034.1"/>
    <property type="molecule type" value="Genomic_DNA"/>
</dbReference>